<dbReference type="HOGENOM" id="CLU_695718_0_0_10"/>
<protein>
    <recommendedName>
        <fullName evidence="3">KAP P-loop domain protein</fullName>
    </recommendedName>
</protein>
<dbReference type="OrthoDB" id="1265492at2"/>
<accession>F4L4C1</accession>
<name>F4L4C1_HALH1</name>
<gene>
    <name evidence="1" type="ordered locus">Halhy_3942</name>
</gene>
<dbReference type="Gene3D" id="3.40.50.300">
    <property type="entry name" value="P-loop containing nucleotide triphosphate hydrolases"/>
    <property type="match status" value="1"/>
</dbReference>
<organism evidence="1 2">
    <name type="scientific">Haliscomenobacter hydrossis (strain ATCC 27775 / DSM 1100 / LMG 10767 / O)</name>
    <dbReference type="NCBI Taxonomy" id="760192"/>
    <lineage>
        <taxon>Bacteria</taxon>
        <taxon>Pseudomonadati</taxon>
        <taxon>Bacteroidota</taxon>
        <taxon>Saprospiria</taxon>
        <taxon>Saprospirales</taxon>
        <taxon>Haliscomenobacteraceae</taxon>
        <taxon>Haliscomenobacter</taxon>
    </lineage>
</organism>
<dbReference type="EMBL" id="CP002691">
    <property type="protein sequence ID" value="AEE51790.1"/>
    <property type="molecule type" value="Genomic_DNA"/>
</dbReference>
<reference evidence="1 2" key="1">
    <citation type="journal article" date="2011" name="Stand. Genomic Sci.">
        <title>Complete genome sequence of Haliscomenobacter hydrossis type strain (O).</title>
        <authorList>
            <consortium name="US DOE Joint Genome Institute (JGI-PGF)"/>
            <person name="Daligault H."/>
            <person name="Lapidus A."/>
            <person name="Zeytun A."/>
            <person name="Nolan M."/>
            <person name="Lucas S."/>
            <person name="Del Rio T.G."/>
            <person name="Tice H."/>
            <person name="Cheng J.F."/>
            <person name="Tapia R."/>
            <person name="Han C."/>
            <person name="Goodwin L."/>
            <person name="Pitluck S."/>
            <person name="Liolios K."/>
            <person name="Pagani I."/>
            <person name="Ivanova N."/>
            <person name="Huntemann M."/>
            <person name="Mavromatis K."/>
            <person name="Mikhailova N."/>
            <person name="Pati A."/>
            <person name="Chen A."/>
            <person name="Palaniappan K."/>
            <person name="Land M."/>
            <person name="Hauser L."/>
            <person name="Brambilla E.M."/>
            <person name="Rohde M."/>
            <person name="Verbarg S."/>
            <person name="Goker M."/>
            <person name="Bristow J."/>
            <person name="Eisen J.A."/>
            <person name="Markowitz V."/>
            <person name="Hugenholtz P."/>
            <person name="Kyrpides N.C."/>
            <person name="Klenk H.P."/>
            <person name="Woyke T."/>
        </authorList>
    </citation>
    <scope>NUCLEOTIDE SEQUENCE [LARGE SCALE GENOMIC DNA]</scope>
    <source>
        <strain evidence="2">ATCC 27775 / DSM 1100 / LMG 10767 / O</strain>
    </source>
</reference>
<dbReference type="AlphaFoldDB" id="F4L4C1"/>
<dbReference type="KEGG" id="hhy:Halhy_3942"/>
<evidence type="ECO:0000313" key="2">
    <source>
        <dbReference type="Proteomes" id="UP000008461"/>
    </source>
</evidence>
<evidence type="ECO:0000313" key="1">
    <source>
        <dbReference type="EMBL" id="AEE51790.1"/>
    </source>
</evidence>
<sequence length="374" mass="43226">MTYSDLNLNYNPFEDIVPSQDNLHWAGMKRQKEQIEQIYKEAFERRTRQIILNWGPWGGGKTFAAEYFTKMPKPTISSSEEKFISVIASAPQDGTDVIKSIIEKILATFSPEFLGKNIAEATTHLGKDLLLKKIYDRIQNYEIANVIVNLCDPNSLHGSSHYNAGNLLLKYFYNSFDKKQLSQLKINKPLKGNDDYLQFLAGVLIALTSTSLEKKIFLWIDEMEQLFYYTAKQYRAISQIIRDLTDKVNENFTVFLNLTLSENDINKINILLGSALISRINKDIRFRDLTIEDALIYCKDLINYASIEHLENPYYPLNENTLIELIKTLSKEKIIPREINKLCYGFINFLKEESIEAVSTDTIERYQKHLVNGN</sequence>
<proteinExistence type="predicted"/>
<dbReference type="RefSeq" id="WP_013766329.1">
    <property type="nucleotide sequence ID" value="NC_015510.1"/>
</dbReference>
<evidence type="ECO:0008006" key="3">
    <source>
        <dbReference type="Google" id="ProtNLM"/>
    </source>
</evidence>
<keyword evidence="2" id="KW-1185">Reference proteome</keyword>
<reference key="2">
    <citation type="submission" date="2011-04" db="EMBL/GenBank/DDBJ databases">
        <title>Complete sequence of chromosome of Haliscomenobacter hydrossis DSM 1100.</title>
        <authorList>
            <consortium name="US DOE Joint Genome Institute (JGI-PGF)"/>
            <person name="Lucas S."/>
            <person name="Han J."/>
            <person name="Lapidus A."/>
            <person name="Bruce D."/>
            <person name="Goodwin L."/>
            <person name="Pitluck S."/>
            <person name="Peters L."/>
            <person name="Kyrpides N."/>
            <person name="Mavromatis K."/>
            <person name="Ivanova N."/>
            <person name="Ovchinnikova G."/>
            <person name="Pagani I."/>
            <person name="Daligault H."/>
            <person name="Detter J.C."/>
            <person name="Han C."/>
            <person name="Land M."/>
            <person name="Hauser L."/>
            <person name="Markowitz V."/>
            <person name="Cheng J.-F."/>
            <person name="Hugenholtz P."/>
            <person name="Woyke T."/>
            <person name="Wu D."/>
            <person name="Verbarg S."/>
            <person name="Frueling A."/>
            <person name="Brambilla E."/>
            <person name="Klenk H.-P."/>
            <person name="Eisen J.A."/>
        </authorList>
    </citation>
    <scope>NUCLEOTIDE SEQUENCE</scope>
    <source>
        <strain>DSM 1100</strain>
    </source>
</reference>
<dbReference type="eggNOG" id="ENOG5033MY8">
    <property type="taxonomic scope" value="Bacteria"/>
</dbReference>
<dbReference type="STRING" id="760192.Halhy_3942"/>
<dbReference type="InterPro" id="IPR027417">
    <property type="entry name" value="P-loop_NTPase"/>
</dbReference>
<dbReference type="Proteomes" id="UP000008461">
    <property type="component" value="Chromosome"/>
</dbReference>
<dbReference type="SUPFAM" id="SSF52540">
    <property type="entry name" value="P-loop containing nucleoside triphosphate hydrolases"/>
    <property type="match status" value="1"/>
</dbReference>